<dbReference type="InterPro" id="IPR017127">
    <property type="entry name" value="Ribosome_uL3_MTase"/>
</dbReference>
<dbReference type="EMBL" id="JBELOE010000265">
    <property type="protein sequence ID" value="MER2493580.1"/>
    <property type="molecule type" value="Genomic_DNA"/>
</dbReference>
<dbReference type="Gene3D" id="3.40.50.150">
    <property type="entry name" value="Vaccinia Virus protein VP39"/>
    <property type="match status" value="1"/>
</dbReference>
<keyword evidence="3 4" id="KW-0949">S-adenosyl-L-methionine</keyword>
<evidence type="ECO:0000256" key="1">
    <source>
        <dbReference type="ARBA" id="ARBA00022603"/>
    </source>
</evidence>
<dbReference type="NCBIfam" id="TIGR03533">
    <property type="entry name" value="L3_gln_methyl"/>
    <property type="match status" value="1"/>
</dbReference>
<organism evidence="6 7">
    <name type="scientific">Catenovulum sediminis</name>
    <dbReference type="NCBI Taxonomy" id="1740262"/>
    <lineage>
        <taxon>Bacteria</taxon>
        <taxon>Pseudomonadati</taxon>
        <taxon>Pseudomonadota</taxon>
        <taxon>Gammaproteobacteria</taxon>
        <taxon>Alteromonadales</taxon>
        <taxon>Alteromonadaceae</taxon>
        <taxon>Catenovulum</taxon>
    </lineage>
</organism>
<keyword evidence="2 4" id="KW-0808">Transferase</keyword>
<keyword evidence="6" id="KW-0689">Ribosomal protein</keyword>
<evidence type="ECO:0000313" key="6">
    <source>
        <dbReference type="EMBL" id="MER2493580.1"/>
    </source>
</evidence>
<dbReference type="GO" id="GO:0005840">
    <property type="term" value="C:ribosome"/>
    <property type="evidence" value="ECO:0007669"/>
    <property type="project" value="UniProtKB-KW"/>
</dbReference>
<reference evidence="6 7" key="1">
    <citation type="submission" date="2024-06" db="EMBL/GenBank/DDBJ databases">
        <authorList>
            <person name="Chen R.Y."/>
        </authorList>
    </citation>
    <scope>NUCLEOTIDE SEQUENCE [LARGE SCALE GENOMIC DNA]</scope>
    <source>
        <strain evidence="6 7">D2</strain>
    </source>
</reference>
<sequence length="309" mass="35056">MLDEQQRQLVLQDLHTTFDFVRWLASSFNRSDVYFGHGTDNPWDEAYSLVYQALSLAEAPNPQIDAARLTYEEKELIFSWAIERINEQKPLSYITNTAWFCDRPYYVDERVLVPRSPIAELINQSFKAYLPAQPQRILDLCTGSGCIAIACAYQFLDAEVDAVDLSEDALAVCEINVEHHGMWERVIPIQSDVFSGVQGQKYDLIVSNPPYVDQEDMDDLPSEFKHEPEMGLAAGHDGLDIVKTILQQAPEHLSEQGVLIVEVGNSQVHMESVFPDVNFNWIEFEQGGMGVFVLTREELVAYKNIFAGE</sequence>
<gene>
    <name evidence="4 6" type="primary">prmB</name>
    <name evidence="6" type="ORF">ABS311_17005</name>
</gene>
<dbReference type="EC" id="2.1.1.298" evidence="4"/>
<protein>
    <recommendedName>
        <fullName evidence="4">Ribosomal protein uL3 glutamine methyltransferase</fullName>
        <shortName evidence="4">uL3 MTase</shortName>
        <ecNumber evidence="4">2.1.1.298</ecNumber>
    </recommendedName>
    <alternativeName>
        <fullName evidence="4">N5-glutamine methyltransferase PrmB</fullName>
    </alternativeName>
</protein>
<dbReference type="InterPro" id="IPR007848">
    <property type="entry name" value="Small_mtfrase_dom"/>
</dbReference>
<dbReference type="InterPro" id="IPR029063">
    <property type="entry name" value="SAM-dependent_MTases_sf"/>
</dbReference>
<dbReference type="PANTHER" id="PTHR47806:SF1">
    <property type="entry name" value="RIBOSOMAL PROTEIN UL3 GLUTAMINE METHYLTRANSFERASE"/>
    <property type="match status" value="1"/>
</dbReference>
<evidence type="ECO:0000256" key="3">
    <source>
        <dbReference type="ARBA" id="ARBA00022691"/>
    </source>
</evidence>
<dbReference type="SUPFAM" id="SSF53335">
    <property type="entry name" value="S-adenosyl-L-methionine-dependent methyltransferases"/>
    <property type="match status" value="1"/>
</dbReference>
<evidence type="ECO:0000256" key="2">
    <source>
        <dbReference type="ARBA" id="ARBA00022679"/>
    </source>
</evidence>
<comment type="caution">
    <text evidence="6">The sequence shown here is derived from an EMBL/GenBank/DDBJ whole genome shotgun (WGS) entry which is preliminary data.</text>
</comment>
<proteinExistence type="inferred from homology"/>
<keyword evidence="1 4" id="KW-0489">Methyltransferase</keyword>
<comment type="catalytic activity">
    <reaction evidence="4">
        <text>L-glutaminyl-[ribosomal protein uL3] + S-adenosyl-L-methionine = N(5)-methyl-L-glutaminyl-[ribosomal protein uL3] + S-adenosyl-L-homocysteine + H(+)</text>
        <dbReference type="Rhea" id="RHEA:45020"/>
        <dbReference type="Rhea" id="RHEA-COMP:11063"/>
        <dbReference type="Rhea" id="RHEA-COMP:11064"/>
        <dbReference type="ChEBI" id="CHEBI:15378"/>
        <dbReference type="ChEBI" id="CHEBI:30011"/>
        <dbReference type="ChEBI" id="CHEBI:57856"/>
        <dbReference type="ChEBI" id="CHEBI:59789"/>
        <dbReference type="ChEBI" id="CHEBI:61891"/>
        <dbReference type="EC" id="2.1.1.298"/>
    </reaction>
</comment>
<keyword evidence="7" id="KW-1185">Reference proteome</keyword>
<dbReference type="CDD" id="cd02440">
    <property type="entry name" value="AdoMet_MTases"/>
    <property type="match status" value="1"/>
</dbReference>
<dbReference type="HAMAP" id="MF_02125">
    <property type="entry name" value="L3_methyltr_PrmB"/>
    <property type="match status" value="1"/>
</dbReference>
<feature type="domain" description="Methyltransferase small" evidence="5">
    <location>
        <begin position="130"/>
        <end position="217"/>
    </location>
</feature>
<comment type="similarity">
    <text evidence="4">Belongs to the protein N5-glutamine methyltransferase family. PrmB subfamily.</text>
</comment>
<evidence type="ECO:0000256" key="4">
    <source>
        <dbReference type="HAMAP-Rule" id="MF_02125"/>
    </source>
</evidence>
<name>A0ABV1RLI9_9ALTE</name>
<dbReference type="InterPro" id="IPR002052">
    <property type="entry name" value="DNA_methylase_N6_adenine_CS"/>
</dbReference>
<comment type="function">
    <text evidence="4">Methylates ribosomal protein uL3 on a specific glutamine residue.</text>
</comment>
<dbReference type="GO" id="GO:0008168">
    <property type="term" value="F:methyltransferase activity"/>
    <property type="evidence" value="ECO:0007669"/>
    <property type="project" value="UniProtKB-KW"/>
</dbReference>
<dbReference type="PANTHER" id="PTHR47806">
    <property type="entry name" value="50S RIBOSOMAL PROTEIN L3 GLUTAMINE METHYLTRANSFERASE"/>
    <property type="match status" value="1"/>
</dbReference>
<dbReference type="InterPro" id="IPR004556">
    <property type="entry name" value="HemK-like"/>
</dbReference>
<keyword evidence="6" id="KW-0687">Ribonucleoprotein</keyword>
<dbReference type="PROSITE" id="PS00092">
    <property type="entry name" value="N6_MTASE"/>
    <property type="match status" value="1"/>
</dbReference>
<dbReference type="PIRSF" id="PIRSF037167">
    <property type="entry name" value="Mtase_YfcB_prd"/>
    <property type="match status" value="1"/>
</dbReference>
<evidence type="ECO:0000313" key="7">
    <source>
        <dbReference type="Proteomes" id="UP001467690"/>
    </source>
</evidence>
<dbReference type="Proteomes" id="UP001467690">
    <property type="component" value="Unassembled WGS sequence"/>
</dbReference>
<dbReference type="GO" id="GO:0032259">
    <property type="term" value="P:methylation"/>
    <property type="evidence" value="ECO:0007669"/>
    <property type="project" value="UniProtKB-KW"/>
</dbReference>
<dbReference type="RefSeq" id="WP_143872714.1">
    <property type="nucleotide sequence ID" value="NZ_CP041660.1"/>
</dbReference>
<accession>A0ABV1RLI9</accession>
<dbReference type="NCBIfam" id="TIGR00536">
    <property type="entry name" value="hemK_fam"/>
    <property type="match status" value="1"/>
</dbReference>
<dbReference type="Pfam" id="PF05175">
    <property type="entry name" value="MTS"/>
    <property type="match status" value="1"/>
</dbReference>
<evidence type="ECO:0000259" key="5">
    <source>
        <dbReference type="Pfam" id="PF05175"/>
    </source>
</evidence>